<evidence type="ECO:0008006" key="3">
    <source>
        <dbReference type="Google" id="ProtNLM"/>
    </source>
</evidence>
<accession>A0ABT0RPK6</accession>
<keyword evidence="2" id="KW-1185">Reference proteome</keyword>
<organism evidence="1 2">
    <name type="scientific">Sphingomonas alba</name>
    <dbReference type="NCBI Taxonomy" id="2908208"/>
    <lineage>
        <taxon>Bacteria</taxon>
        <taxon>Pseudomonadati</taxon>
        <taxon>Pseudomonadota</taxon>
        <taxon>Alphaproteobacteria</taxon>
        <taxon>Sphingomonadales</taxon>
        <taxon>Sphingomonadaceae</taxon>
        <taxon>Sphingomonas</taxon>
    </lineage>
</organism>
<sequence>MSRAVNLAMREEAITKHCRDEDIGISVLEALPGGGVRLVCDSVYGAEQIRLKLKRHMIDGDPRRAQLRPRTPLW</sequence>
<comment type="caution">
    <text evidence="1">The sequence shown here is derived from an EMBL/GenBank/DDBJ whole genome shotgun (WGS) entry which is preliminary data.</text>
</comment>
<gene>
    <name evidence="1" type="ORF">LZ536_11745</name>
</gene>
<evidence type="ECO:0000313" key="2">
    <source>
        <dbReference type="Proteomes" id="UP001165363"/>
    </source>
</evidence>
<reference evidence="1" key="1">
    <citation type="submission" date="2022-05" db="EMBL/GenBank/DDBJ databases">
        <authorList>
            <person name="Jo J.-H."/>
            <person name="Im W.-T."/>
        </authorList>
    </citation>
    <scope>NUCLEOTIDE SEQUENCE</scope>
    <source>
        <strain evidence="1">SE158</strain>
    </source>
</reference>
<evidence type="ECO:0000313" key="1">
    <source>
        <dbReference type="EMBL" id="MCL6684567.1"/>
    </source>
</evidence>
<dbReference type="EMBL" id="JAMGBD010000002">
    <property type="protein sequence ID" value="MCL6684567.1"/>
    <property type="molecule type" value="Genomic_DNA"/>
</dbReference>
<dbReference type="RefSeq" id="WP_249848973.1">
    <property type="nucleotide sequence ID" value="NZ_JAMGBD010000002.1"/>
</dbReference>
<dbReference type="Proteomes" id="UP001165363">
    <property type="component" value="Unassembled WGS sequence"/>
</dbReference>
<protein>
    <recommendedName>
        <fullName evidence="3">Transposase IS701-like DDE domain-containing protein</fullName>
    </recommendedName>
</protein>
<name>A0ABT0RPK6_9SPHN</name>
<proteinExistence type="predicted"/>